<dbReference type="EMBL" id="MLYV02001262">
    <property type="protein sequence ID" value="PSR71587.1"/>
    <property type="molecule type" value="Genomic_DNA"/>
</dbReference>
<keyword evidence="2" id="KW-1185">Reference proteome</keyword>
<organism evidence="1 2">
    <name type="scientific">Hermanssonia centrifuga</name>
    <dbReference type="NCBI Taxonomy" id="98765"/>
    <lineage>
        <taxon>Eukaryota</taxon>
        <taxon>Fungi</taxon>
        <taxon>Dikarya</taxon>
        <taxon>Basidiomycota</taxon>
        <taxon>Agaricomycotina</taxon>
        <taxon>Agaricomycetes</taxon>
        <taxon>Polyporales</taxon>
        <taxon>Meruliaceae</taxon>
        <taxon>Hermanssonia</taxon>
    </lineage>
</organism>
<protein>
    <submittedName>
        <fullName evidence="1">Uncharacterized protein</fullName>
    </submittedName>
</protein>
<sequence>MVIKVQDVIFPRTTVALRTAVATVATGNPPCTLSFHPAGMRIFFHGMSQPAALIFRD</sequence>
<proteinExistence type="predicted"/>
<reference evidence="1 2" key="1">
    <citation type="submission" date="2018-02" db="EMBL/GenBank/DDBJ databases">
        <title>Genome sequence of the basidiomycete white-rot fungus Phlebia centrifuga.</title>
        <authorList>
            <person name="Granchi Z."/>
            <person name="Peng M."/>
            <person name="de Vries R.P."/>
            <person name="Hilden K."/>
            <person name="Makela M.R."/>
            <person name="Grigoriev I."/>
            <person name="Riley R."/>
        </authorList>
    </citation>
    <scope>NUCLEOTIDE SEQUENCE [LARGE SCALE GENOMIC DNA]</scope>
    <source>
        <strain evidence="1 2">FBCC195</strain>
    </source>
</reference>
<evidence type="ECO:0000313" key="2">
    <source>
        <dbReference type="Proteomes" id="UP000186601"/>
    </source>
</evidence>
<dbReference type="AlphaFoldDB" id="A0A2R6NGS4"/>
<comment type="caution">
    <text evidence="1">The sequence shown here is derived from an EMBL/GenBank/DDBJ whole genome shotgun (WGS) entry which is preliminary data.</text>
</comment>
<evidence type="ECO:0000313" key="1">
    <source>
        <dbReference type="EMBL" id="PSR71587.1"/>
    </source>
</evidence>
<gene>
    <name evidence="1" type="ORF">PHLCEN_2v12531</name>
</gene>
<dbReference type="Proteomes" id="UP000186601">
    <property type="component" value="Unassembled WGS sequence"/>
</dbReference>
<name>A0A2R6NGS4_9APHY</name>
<accession>A0A2R6NGS4</accession>